<sequence>MFLFAHKTKTPISTYTDSYRAPASIKQDYKDPPLWAWEENKFVSPGLKKPMLEQHVDQQSLEKMVKRAVEEYSYKGSVPGNPYLPQKYWISEAEAERYNPAFISGDRYGAWRTGPYNSSGWNKYTTYLPRLPKEAGMETMMRGMPLDYPPKPDRFNNYEREVVVNMLNSLSRNQLPSIQPRYTVPGRLPFQGYDSPCTGRHYCLRGMDYYATGAPSNERHLTQPTVRFVGILWPYSPVTITWGEHLGWPQLEEKGGGEQIWHYIEGTGIHEMGLLEGSRAEKRNSDFPHLPTMSLFCSKLAQTTLVSFGRPSFACPNSRASQFLVPPLEILEGEDMAKKNPSLAIFLPPSQLFPPL</sequence>
<dbReference type="Pfam" id="PF15181">
    <property type="entry name" value="SMRP1"/>
    <property type="match status" value="1"/>
</dbReference>
<dbReference type="GO" id="GO:0002177">
    <property type="term" value="C:manchette"/>
    <property type="evidence" value="ECO:0000318"/>
    <property type="project" value="GO_Central"/>
</dbReference>
<evidence type="ECO:0000313" key="2">
    <source>
        <dbReference type="Proteomes" id="UP000002280"/>
    </source>
</evidence>
<accession>A0A5F8H0L9</accession>
<reference evidence="1 2" key="1">
    <citation type="journal article" date="2007" name="Nature">
        <title>Genome of the marsupial Monodelphis domestica reveals innovation in non-coding sequences.</title>
        <authorList>
            <person name="Mikkelsen T.S."/>
            <person name="Wakefield M.J."/>
            <person name="Aken B."/>
            <person name="Amemiya C.T."/>
            <person name="Chang J.L."/>
            <person name="Duke S."/>
            <person name="Garber M."/>
            <person name="Gentles A.J."/>
            <person name="Goodstadt L."/>
            <person name="Heger A."/>
            <person name="Jurka J."/>
            <person name="Kamal M."/>
            <person name="Mauceli E."/>
            <person name="Searle S.M."/>
            <person name="Sharpe T."/>
            <person name="Baker M.L."/>
            <person name="Batzer M.A."/>
            <person name="Benos P.V."/>
            <person name="Belov K."/>
            <person name="Clamp M."/>
            <person name="Cook A."/>
            <person name="Cuff J."/>
            <person name="Das R."/>
            <person name="Davidow L."/>
            <person name="Deakin J.E."/>
            <person name="Fazzari M.J."/>
            <person name="Glass J.L."/>
            <person name="Grabherr M."/>
            <person name="Greally J.M."/>
            <person name="Gu W."/>
            <person name="Hore T.A."/>
            <person name="Huttley G.A."/>
            <person name="Kleber M."/>
            <person name="Jirtle R.L."/>
            <person name="Koina E."/>
            <person name="Lee J.T."/>
            <person name="Mahony S."/>
            <person name="Marra M.A."/>
            <person name="Miller R.D."/>
            <person name="Nicholls R.D."/>
            <person name="Oda M."/>
            <person name="Papenfuss A.T."/>
            <person name="Parra Z.E."/>
            <person name="Pollock D.D."/>
            <person name="Ray D.A."/>
            <person name="Schein J.E."/>
            <person name="Speed T.P."/>
            <person name="Thompson K."/>
            <person name="VandeBerg J.L."/>
            <person name="Wade C.M."/>
            <person name="Walker J.A."/>
            <person name="Waters P.D."/>
            <person name="Webber C."/>
            <person name="Weidman J.R."/>
            <person name="Xie X."/>
            <person name="Zody M.C."/>
            <person name="Baldwin J."/>
            <person name="Abdouelleil A."/>
            <person name="Abdulkadir J."/>
            <person name="Abebe A."/>
            <person name="Abera B."/>
            <person name="Abreu J."/>
            <person name="Acer S.C."/>
            <person name="Aftuck L."/>
            <person name="Alexander A."/>
            <person name="An P."/>
            <person name="Anderson E."/>
            <person name="Anderson S."/>
            <person name="Arachi H."/>
            <person name="Azer M."/>
            <person name="Bachantsang P."/>
            <person name="Barry A."/>
            <person name="Bayul T."/>
            <person name="Berlin A."/>
            <person name="Bessette D."/>
            <person name="Bloom T."/>
            <person name="Bloom T."/>
            <person name="Boguslavskiy L."/>
            <person name="Bonnet C."/>
            <person name="Boukhgalter B."/>
            <person name="Bourzgui I."/>
            <person name="Brown A."/>
            <person name="Cahill P."/>
            <person name="Channer S."/>
            <person name="Cheshatsang Y."/>
            <person name="Chuda L."/>
            <person name="Citroen M."/>
            <person name="Collymore A."/>
            <person name="Cooke P."/>
            <person name="Costello M."/>
            <person name="D'Aco K."/>
            <person name="Daza R."/>
            <person name="De Haan G."/>
            <person name="DeGray S."/>
            <person name="DeMaso C."/>
            <person name="Dhargay N."/>
            <person name="Dooley K."/>
            <person name="Dooley E."/>
            <person name="Doricent M."/>
            <person name="Dorje P."/>
            <person name="Dorjee K."/>
            <person name="Dupes A."/>
            <person name="Elong R."/>
            <person name="Falk J."/>
            <person name="Farina A."/>
            <person name="Faro S."/>
            <person name="Ferguson D."/>
            <person name="Fisher S."/>
            <person name="Foley C.D."/>
            <person name="Franke A."/>
            <person name="Friedrich D."/>
            <person name="Gadbois L."/>
            <person name="Gearin G."/>
            <person name="Gearin C.R."/>
            <person name="Giannoukos G."/>
            <person name="Goode T."/>
            <person name="Graham J."/>
            <person name="Grandbois E."/>
            <person name="Grewal S."/>
            <person name="Gyaltsen K."/>
            <person name="Hafez N."/>
            <person name="Hagos B."/>
            <person name="Hall J."/>
            <person name="Henson C."/>
            <person name="Hollinger A."/>
            <person name="Honan T."/>
            <person name="Huard M.D."/>
            <person name="Hughes L."/>
            <person name="Hurhula B."/>
            <person name="Husby M.E."/>
            <person name="Kamat A."/>
            <person name="Kanga B."/>
            <person name="Kashin S."/>
            <person name="Khazanovich D."/>
            <person name="Kisner P."/>
            <person name="Lance K."/>
            <person name="Lara M."/>
            <person name="Lee W."/>
            <person name="Lennon N."/>
            <person name="Letendre F."/>
            <person name="LeVine R."/>
            <person name="Lipovsky A."/>
            <person name="Liu X."/>
            <person name="Liu J."/>
            <person name="Liu S."/>
            <person name="Lokyitsang T."/>
            <person name="Lokyitsang Y."/>
            <person name="Lubonja R."/>
            <person name="Lui A."/>
            <person name="MacDonald P."/>
            <person name="Magnisalis V."/>
            <person name="Maru K."/>
            <person name="Matthews C."/>
            <person name="McCusker W."/>
            <person name="McDonough S."/>
            <person name="Mehta T."/>
            <person name="Meldrim J."/>
            <person name="Meneus L."/>
            <person name="Mihai O."/>
            <person name="Mihalev A."/>
            <person name="Mihova T."/>
            <person name="Mittelman R."/>
            <person name="Mlenga V."/>
            <person name="Montmayeur A."/>
            <person name="Mulrain L."/>
            <person name="Navidi A."/>
            <person name="Naylor J."/>
            <person name="Negash T."/>
            <person name="Nguyen T."/>
            <person name="Nguyen N."/>
            <person name="Nicol R."/>
            <person name="Norbu C."/>
            <person name="Norbu N."/>
            <person name="Novod N."/>
            <person name="O'Neill B."/>
            <person name="Osman S."/>
            <person name="Markiewicz E."/>
            <person name="Oyono O.L."/>
            <person name="Patti C."/>
            <person name="Phunkhang P."/>
            <person name="Pierre F."/>
            <person name="Priest M."/>
            <person name="Raghuraman S."/>
            <person name="Rege F."/>
            <person name="Reyes R."/>
            <person name="Rise C."/>
            <person name="Rogov P."/>
            <person name="Ross K."/>
            <person name="Ryan E."/>
            <person name="Settipalli S."/>
            <person name="Shea T."/>
            <person name="Sherpa N."/>
            <person name="Shi L."/>
            <person name="Shih D."/>
            <person name="Sparrow T."/>
            <person name="Spaulding J."/>
            <person name="Stalker J."/>
            <person name="Stange-Thomann N."/>
            <person name="Stavropoulos S."/>
            <person name="Stone C."/>
            <person name="Strader C."/>
            <person name="Tesfaye S."/>
            <person name="Thomson T."/>
            <person name="Thoulutsang Y."/>
            <person name="Thoulutsang D."/>
            <person name="Topham K."/>
            <person name="Topping I."/>
            <person name="Tsamla T."/>
            <person name="Vassiliev H."/>
            <person name="Vo A."/>
            <person name="Wangchuk T."/>
            <person name="Wangdi T."/>
            <person name="Weiand M."/>
            <person name="Wilkinson J."/>
            <person name="Wilson A."/>
            <person name="Yadav S."/>
            <person name="Young G."/>
            <person name="Yu Q."/>
            <person name="Zembek L."/>
            <person name="Zhong D."/>
            <person name="Zimmer A."/>
            <person name="Zwirko Z."/>
            <person name="Jaffe D.B."/>
            <person name="Alvarez P."/>
            <person name="Brockman W."/>
            <person name="Butler J."/>
            <person name="Chin C."/>
            <person name="Gnerre S."/>
            <person name="MacCallum I."/>
            <person name="Graves J.A."/>
            <person name="Ponting C.P."/>
            <person name="Breen M."/>
            <person name="Samollow P.B."/>
            <person name="Lander E.S."/>
            <person name="Lindblad-Toh K."/>
        </authorList>
    </citation>
    <scope>NUCLEOTIDE SEQUENCE [LARGE SCALE GENOMIC DNA]</scope>
</reference>
<organism evidence="1 2">
    <name type="scientific">Monodelphis domestica</name>
    <name type="common">Gray short-tailed opossum</name>
    <dbReference type="NCBI Taxonomy" id="13616"/>
    <lineage>
        <taxon>Eukaryota</taxon>
        <taxon>Metazoa</taxon>
        <taxon>Chordata</taxon>
        <taxon>Craniata</taxon>
        <taxon>Vertebrata</taxon>
        <taxon>Euteleostomi</taxon>
        <taxon>Mammalia</taxon>
        <taxon>Metatheria</taxon>
        <taxon>Didelphimorphia</taxon>
        <taxon>Didelphidae</taxon>
        <taxon>Monodelphis</taxon>
    </lineage>
</organism>
<dbReference type="Proteomes" id="UP000002280">
    <property type="component" value="Chromosome 6"/>
</dbReference>
<dbReference type="FunCoup" id="A0A5F8H0L9">
    <property type="interactions" value="259"/>
</dbReference>
<proteinExistence type="predicted"/>
<dbReference type="PANTHER" id="PTHR35664:SF1">
    <property type="entry name" value="SPERMATID-SPECIFIC MANCHETTE-RELATED PROTEIN 1"/>
    <property type="match status" value="1"/>
</dbReference>
<evidence type="ECO:0000313" key="1">
    <source>
        <dbReference type="Ensembl" id="ENSMODP00000052926.1"/>
    </source>
</evidence>
<reference evidence="1" key="3">
    <citation type="submission" date="2025-09" db="UniProtKB">
        <authorList>
            <consortium name="Ensembl"/>
        </authorList>
    </citation>
    <scope>IDENTIFICATION</scope>
</reference>
<dbReference type="GO" id="GO:0043014">
    <property type="term" value="F:alpha-tubulin binding"/>
    <property type="evidence" value="ECO:0000318"/>
    <property type="project" value="GO_Central"/>
</dbReference>
<dbReference type="AlphaFoldDB" id="A0A5F8H0L9"/>
<dbReference type="GeneTree" id="ENSGT00390000000945"/>
<dbReference type="STRING" id="13616.ENSMODP00000052926"/>
<name>A0A5F8H0L9_MONDO</name>
<dbReference type="InterPro" id="IPR028195">
    <property type="entry name" value="SPMIP6"/>
</dbReference>
<reference evidence="1" key="2">
    <citation type="submission" date="2025-08" db="UniProtKB">
        <authorList>
            <consortium name="Ensembl"/>
        </authorList>
    </citation>
    <scope>IDENTIFICATION</scope>
</reference>
<gene>
    <name evidence="1" type="primary">SPMIP6</name>
</gene>
<dbReference type="GO" id="GO:0048471">
    <property type="term" value="C:perinuclear region of cytoplasm"/>
    <property type="evidence" value="ECO:0000318"/>
    <property type="project" value="GO_Central"/>
</dbReference>
<keyword evidence="2" id="KW-1185">Reference proteome</keyword>
<dbReference type="PANTHER" id="PTHR35664">
    <property type="entry name" value="SPERMATID-SPECIFIC MANCHETTE-RELATED PROTEIN 1"/>
    <property type="match status" value="1"/>
</dbReference>
<dbReference type="Ensembl" id="ENSMODT00000082917.1">
    <property type="protein sequence ID" value="ENSMODP00000052926.1"/>
    <property type="gene ID" value="ENSMODG00000008058.4"/>
</dbReference>
<protein>
    <submittedName>
        <fullName evidence="1">Chromosome 6 open reading frame, human C9orf24</fullName>
    </submittedName>
</protein>
<dbReference type="Bgee" id="ENSMODG00000008058">
    <property type="expression patterns" value="Expressed in spermatid and 5 other cell types or tissues"/>
</dbReference>
<dbReference type="InParanoid" id="A0A5F8H0L9"/>